<keyword evidence="3" id="KW-1185">Reference proteome</keyword>
<dbReference type="OrthoDB" id="5946976at2759"/>
<sequence>MPRLPVLVDGDCDSRFNAVKQAFRENFERGWESEGAAFAVYLNDEKVIDLWGGYADASSMRRWKWDTMTLLFSSTK</sequence>
<protein>
    <submittedName>
        <fullName evidence="4">Beta-lactamase domain-containing protein</fullName>
    </submittedName>
</protein>
<reference evidence="2 3" key="2">
    <citation type="submission" date="2018-11" db="EMBL/GenBank/DDBJ databases">
        <authorList>
            <consortium name="Pathogen Informatics"/>
        </authorList>
    </citation>
    <scope>NUCLEOTIDE SEQUENCE [LARGE SCALE GENOMIC DNA]</scope>
</reference>
<feature type="domain" description="Beta-lactamase-related" evidence="1">
    <location>
        <begin position="23"/>
        <end position="76"/>
    </location>
</feature>
<proteinExistence type="predicted"/>
<dbReference type="AlphaFoldDB" id="A0A0M3K287"/>
<dbReference type="InterPro" id="IPR052907">
    <property type="entry name" value="Beta-lactamase/esterase"/>
</dbReference>
<organism evidence="4">
    <name type="scientific">Anisakis simplex</name>
    <name type="common">Herring worm</name>
    <dbReference type="NCBI Taxonomy" id="6269"/>
    <lineage>
        <taxon>Eukaryota</taxon>
        <taxon>Metazoa</taxon>
        <taxon>Ecdysozoa</taxon>
        <taxon>Nematoda</taxon>
        <taxon>Chromadorea</taxon>
        <taxon>Rhabditida</taxon>
        <taxon>Spirurina</taxon>
        <taxon>Ascaridomorpha</taxon>
        <taxon>Ascaridoidea</taxon>
        <taxon>Anisakidae</taxon>
        <taxon>Anisakis</taxon>
        <taxon>Anisakis simplex complex</taxon>
    </lineage>
</organism>
<gene>
    <name evidence="2" type="ORF">ASIM_LOCUS14426</name>
</gene>
<dbReference type="SUPFAM" id="SSF56601">
    <property type="entry name" value="beta-lactamase/transpeptidase-like"/>
    <property type="match status" value="1"/>
</dbReference>
<reference evidence="4" key="1">
    <citation type="submission" date="2017-02" db="UniProtKB">
        <authorList>
            <consortium name="WormBaseParasite"/>
        </authorList>
    </citation>
    <scope>IDENTIFICATION</scope>
</reference>
<evidence type="ECO:0000313" key="2">
    <source>
        <dbReference type="EMBL" id="VDK52370.1"/>
    </source>
</evidence>
<evidence type="ECO:0000313" key="3">
    <source>
        <dbReference type="Proteomes" id="UP000267096"/>
    </source>
</evidence>
<evidence type="ECO:0000259" key="1">
    <source>
        <dbReference type="Pfam" id="PF00144"/>
    </source>
</evidence>
<dbReference type="InterPro" id="IPR001466">
    <property type="entry name" value="Beta-lactam-related"/>
</dbReference>
<dbReference type="PANTHER" id="PTHR43319">
    <property type="entry name" value="BETA-LACTAMASE-RELATED"/>
    <property type="match status" value="1"/>
</dbReference>
<accession>A0A0M3K287</accession>
<name>A0A0M3K287_ANISI</name>
<dbReference type="PANTHER" id="PTHR43319:SF3">
    <property type="entry name" value="BETA-LACTAMASE-RELATED DOMAIN-CONTAINING PROTEIN"/>
    <property type="match status" value="1"/>
</dbReference>
<dbReference type="Gene3D" id="3.40.710.10">
    <property type="entry name" value="DD-peptidase/beta-lactamase superfamily"/>
    <property type="match status" value="1"/>
</dbReference>
<dbReference type="EMBL" id="UYRR01031749">
    <property type="protein sequence ID" value="VDK52370.1"/>
    <property type="molecule type" value="Genomic_DNA"/>
</dbReference>
<dbReference type="WBParaSite" id="ASIM_0001501601-mRNA-1">
    <property type="protein sequence ID" value="ASIM_0001501601-mRNA-1"/>
    <property type="gene ID" value="ASIM_0001501601"/>
</dbReference>
<dbReference type="Proteomes" id="UP000267096">
    <property type="component" value="Unassembled WGS sequence"/>
</dbReference>
<dbReference type="Pfam" id="PF00144">
    <property type="entry name" value="Beta-lactamase"/>
    <property type="match status" value="1"/>
</dbReference>
<evidence type="ECO:0000313" key="4">
    <source>
        <dbReference type="WBParaSite" id="ASIM_0001501601-mRNA-1"/>
    </source>
</evidence>
<dbReference type="InterPro" id="IPR012338">
    <property type="entry name" value="Beta-lactam/transpept-like"/>
</dbReference>